<gene>
    <name evidence="2" type="ORF">NYZ96_10020</name>
</gene>
<evidence type="ECO:0000313" key="2">
    <source>
        <dbReference type="EMBL" id="UWX68586.1"/>
    </source>
</evidence>
<keyword evidence="1" id="KW-0812">Transmembrane</keyword>
<dbReference type="AlphaFoldDB" id="A0AB38TMB9"/>
<evidence type="ECO:0000256" key="1">
    <source>
        <dbReference type="SAM" id="Phobius"/>
    </source>
</evidence>
<keyword evidence="1" id="KW-1133">Transmembrane helix</keyword>
<dbReference type="GeneID" id="66457953"/>
<keyword evidence="1" id="KW-0472">Membrane</keyword>
<protein>
    <submittedName>
        <fullName evidence="2">Uncharacterized protein</fullName>
    </submittedName>
</protein>
<proteinExistence type="predicted"/>
<evidence type="ECO:0000313" key="3">
    <source>
        <dbReference type="Proteomes" id="UP001059745"/>
    </source>
</evidence>
<reference evidence="2" key="1">
    <citation type="submission" date="2022-09" db="EMBL/GenBank/DDBJ databases">
        <title>Genomic of Burkholderia gladioli.</title>
        <authorList>
            <person name="Wu H."/>
        </authorList>
    </citation>
    <scope>NUCLEOTIDE SEQUENCE</scope>
    <source>
        <strain evidence="2">ZN-S4</strain>
    </source>
</reference>
<name>A0AB38TMB9_BURGA</name>
<feature type="transmembrane region" description="Helical" evidence="1">
    <location>
        <begin position="21"/>
        <end position="42"/>
    </location>
</feature>
<dbReference type="RefSeq" id="WP_161500243.1">
    <property type="nucleotide sequence ID" value="NZ_CADEVP010000003.1"/>
</dbReference>
<accession>A0AB38TMB9</accession>
<sequence>MMEQVRQQFDAMLQNQAVIIATDRIFFILGVLLTIASFSIWLTRRPRPAGGSDGRR</sequence>
<dbReference type="EMBL" id="CP104214">
    <property type="protein sequence ID" value="UWX68586.1"/>
    <property type="molecule type" value="Genomic_DNA"/>
</dbReference>
<dbReference type="Proteomes" id="UP001059745">
    <property type="component" value="Chromosome 1"/>
</dbReference>
<organism evidence="2 3">
    <name type="scientific">Burkholderia gladioli</name>
    <name type="common">Pseudomonas marginata</name>
    <name type="synonym">Phytomonas marginata</name>
    <dbReference type="NCBI Taxonomy" id="28095"/>
    <lineage>
        <taxon>Bacteria</taxon>
        <taxon>Pseudomonadati</taxon>
        <taxon>Pseudomonadota</taxon>
        <taxon>Betaproteobacteria</taxon>
        <taxon>Burkholderiales</taxon>
        <taxon>Burkholderiaceae</taxon>
        <taxon>Burkholderia</taxon>
    </lineage>
</organism>